<reference evidence="1 2" key="1">
    <citation type="journal article" date="2014" name="Genome Announc.">
        <title>Draft Genome Sequence of the Agar-Degrading Bacterium Catenovulum sp. Strain DS-2, Isolated from Intestines of Haliotis diversicolor.</title>
        <authorList>
            <person name="Shan D."/>
            <person name="Li X."/>
            <person name="Gu Z."/>
            <person name="Wei G."/>
            <person name="Gao Z."/>
            <person name="Shao Z."/>
        </authorList>
    </citation>
    <scope>NUCLEOTIDE SEQUENCE [LARGE SCALE GENOMIC DNA]</scope>
    <source>
        <strain evidence="1 2">DS-2</strain>
    </source>
</reference>
<dbReference type="GO" id="GO:0016874">
    <property type="term" value="F:ligase activity"/>
    <property type="evidence" value="ECO:0007669"/>
    <property type="project" value="UniProtKB-KW"/>
</dbReference>
<dbReference type="Proteomes" id="UP000019276">
    <property type="component" value="Unassembled WGS sequence"/>
</dbReference>
<sequence length="81" mass="9667">MQSSNFDQLNPQQQIEQLRIQLEEYNYQYYVLDNPNVPDAEYDRLMLQLKDLENAHPEFYSEDSLILLSNRNNTNHMMAAV</sequence>
<dbReference type="SUPFAM" id="SSF56091">
    <property type="entry name" value="DNA ligase/mRNA capping enzyme, catalytic domain"/>
    <property type="match status" value="1"/>
</dbReference>
<evidence type="ECO:0000313" key="1">
    <source>
        <dbReference type="EMBL" id="EWH11285.1"/>
    </source>
</evidence>
<dbReference type="EMBL" id="ARZY01000005">
    <property type="protein sequence ID" value="EWH11285.1"/>
    <property type="molecule type" value="Genomic_DNA"/>
</dbReference>
<protein>
    <submittedName>
        <fullName evidence="1">NAD-dependent DNA ligase LigA</fullName>
    </submittedName>
</protein>
<organism evidence="1 2">
    <name type="scientific">Catenovulum agarivorans DS-2</name>
    <dbReference type="NCBI Taxonomy" id="1328313"/>
    <lineage>
        <taxon>Bacteria</taxon>
        <taxon>Pseudomonadati</taxon>
        <taxon>Pseudomonadota</taxon>
        <taxon>Gammaproteobacteria</taxon>
        <taxon>Alteromonadales</taxon>
        <taxon>Alteromonadaceae</taxon>
        <taxon>Catenovulum</taxon>
    </lineage>
</organism>
<dbReference type="PATRIC" id="fig|1328313.3.peg.808"/>
<accession>W7R110</accession>
<keyword evidence="2" id="KW-1185">Reference proteome</keyword>
<name>W7R110_9ALTE</name>
<comment type="caution">
    <text evidence="1">The sequence shown here is derived from an EMBL/GenBank/DDBJ whole genome shotgun (WGS) entry which is preliminary data.</text>
</comment>
<dbReference type="Pfam" id="PF22745">
    <property type="entry name" value="Nlig-Ia"/>
    <property type="match status" value="1"/>
</dbReference>
<gene>
    <name evidence="1" type="ORF">DS2_03900</name>
</gene>
<dbReference type="eggNOG" id="COG0272">
    <property type="taxonomic scope" value="Bacteria"/>
</dbReference>
<dbReference type="STRING" id="1328313.DS2_03900"/>
<proteinExistence type="predicted"/>
<dbReference type="AlphaFoldDB" id="W7R110"/>
<keyword evidence="1" id="KW-0436">Ligase</keyword>
<evidence type="ECO:0000313" key="2">
    <source>
        <dbReference type="Proteomes" id="UP000019276"/>
    </source>
</evidence>
<dbReference type="Gene3D" id="1.10.287.610">
    <property type="entry name" value="Helix hairpin bin"/>
    <property type="match status" value="1"/>
</dbReference>